<dbReference type="PANTHER" id="PTHR23362:SF8">
    <property type="entry name" value="SPK DOMAIN-CONTAINING PROTEIN"/>
    <property type="match status" value="1"/>
</dbReference>
<evidence type="ECO:0000256" key="1">
    <source>
        <dbReference type="SAM" id="MobiDB-lite"/>
    </source>
</evidence>
<feature type="domain" description="SPK" evidence="2">
    <location>
        <begin position="167"/>
        <end position="279"/>
    </location>
</feature>
<gene>
    <name evidence="3" type="ORF">CRE_11816</name>
</gene>
<dbReference type="SMART" id="SM00583">
    <property type="entry name" value="SPK"/>
    <property type="match status" value="2"/>
</dbReference>
<accession>E3M4V0</accession>
<feature type="domain" description="SPK" evidence="2">
    <location>
        <begin position="15"/>
        <end position="126"/>
    </location>
</feature>
<dbReference type="InterPro" id="IPR006570">
    <property type="entry name" value="SPK_dom"/>
</dbReference>
<dbReference type="Pfam" id="PF04435">
    <property type="entry name" value="SPK"/>
    <property type="match status" value="2"/>
</dbReference>
<feature type="compositionally biased region" description="Basic and acidic residues" evidence="1">
    <location>
        <begin position="128"/>
        <end position="138"/>
    </location>
</feature>
<evidence type="ECO:0000259" key="2">
    <source>
        <dbReference type="SMART" id="SM00583"/>
    </source>
</evidence>
<organism evidence="4">
    <name type="scientific">Caenorhabditis remanei</name>
    <name type="common">Caenorhabditis vulgaris</name>
    <dbReference type="NCBI Taxonomy" id="31234"/>
    <lineage>
        <taxon>Eukaryota</taxon>
        <taxon>Metazoa</taxon>
        <taxon>Ecdysozoa</taxon>
        <taxon>Nematoda</taxon>
        <taxon>Chromadorea</taxon>
        <taxon>Rhabditida</taxon>
        <taxon>Rhabditina</taxon>
        <taxon>Rhabditomorpha</taxon>
        <taxon>Rhabditoidea</taxon>
        <taxon>Rhabditidae</taxon>
        <taxon>Peloderinae</taxon>
        <taxon>Caenorhabditis</taxon>
    </lineage>
</organism>
<protein>
    <recommendedName>
        <fullName evidence="2">SPK domain-containing protein</fullName>
    </recommendedName>
</protein>
<sequence length="352" mass="41117">MSPNRKNTKCPINVETDRMMTFLADYTKNVEFPVQMSLLWKEYKTRYETHRKVDTLRKLFSQKLAPNIWKTETLDDQTKLVILFATSTPMNLQYLKIIQDQGEAEIDKEGRILKYNAKNGGLKLNAHKKESEQNRVENTKINTETSDQESVDLNEDPMKRRKPNVNEDNEIINFFIEMVKDSSLPSNVRTLCKHYKDTKNSLKHVDTLYKRFKRVLAPNLHDLANCDMKTKVRLFFMTNTPVDESFLKRISENAIVVVDNQNRIIEYRSNEKEGLELKRKSPKPYGTTKNILTAKSVEHSTEPIIIEDSMDDSSTVQEPFNEAKFEISEGTMQNLLNFFNKDTVDEIPLYRE</sequence>
<dbReference type="OrthoDB" id="10635211at2759"/>
<dbReference type="Proteomes" id="UP000008281">
    <property type="component" value="Unassembled WGS sequence"/>
</dbReference>
<feature type="region of interest" description="Disordered" evidence="1">
    <location>
        <begin position="128"/>
        <end position="163"/>
    </location>
</feature>
<evidence type="ECO:0000313" key="3">
    <source>
        <dbReference type="EMBL" id="EFO91588.1"/>
    </source>
</evidence>
<dbReference type="AlphaFoldDB" id="E3M4V0"/>
<dbReference type="PANTHER" id="PTHR23362">
    <property type="entry name" value="L-PLASTIN-RELATED"/>
    <property type="match status" value="1"/>
</dbReference>
<dbReference type="InterPro" id="IPR053315">
    <property type="entry name" value="Peptidase_C14A"/>
</dbReference>
<dbReference type="InParanoid" id="E3M4V0"/>
<dbReference type="HOGENOM" id="CLU_788096_0_0_1"/>
<dbReference type="OMA" id="KTRYETH"/>
<proteinExistence type="predicted"/>
<feature type="compositionally biased region" description="Acidic residues" evidence="1">
    <location>
        <begin position="146"/>
        <end position="155"/>
    </location>
</feature>
<reference evidence="3" key="1">
    <citation type="submission" date="2007-07" db="EMBL/GenBank/DDBJ databases">
        <title>PCAP assembly of the Caenorhabditis remanei genome.</title>
        <authorList>
            <consortium name="The Caenorhabditis remanei Sequencing Consortium"/>
            <person name="Wilson R.K."/>
        </authorList>
    </citation>
    <scope>NUCLEOTIDE SEQUENCE [LARGE SCALE GENOMIC DNA]</scope>
    <source>
        <strain evidence="3">PB4641</strain>
    </source>
</reference>
<dbReference type="EMBL" id="DS268424">
    <property type="protein sequence ID" value="EFO91588.1"/>
    <property type="molecule type" value="Genomic_DNA"/>
</dbReference>
<keyword evidence="4" id="KW-1185">Reference proteome</keyword>
<evidence type="ECO:0000313" key="4">
    <source>
        <dbReference type="Proteomes" id="UP000008281"/>
    </source>
</evidence>
<name>E3M4V0_CAERE</name>